<organism evidence="1 2">
    <name type="scientific">Leptospira gomenensis</name>
    <dbReference type="NCBI Taxonomy" id="2484974"/>
    <lineage>
        <taxon>Bacteria</taxon>
        <taxon>Pseudomonadati</taxon>
        <taxon>Spirochaetota</taxon>
        <taxon>Spirochaetia</taxon>
        <taxon>Leptospirales</taxon>
        <taxon>Leptospiraceae</taxon>
        <taxon>Leptospira</taxon>
    </lineage>
</organism>
<dbReference type="Proteomes" id="UP000298277">
    <property type="component" value="Unassembled WGS sequence"/>
</dbReference>
<dbReference type="RefSeq" id="WP_135736195.1">
    <property type="nucleotide sequence ID" value="NZ_RQFA01000061.1"/>
</dbReference>
<dbReference type="EMBL" id="RQFA01000061">
    <property type="protein sequence ID" value="TGK31764.1"/>
    <property type="molecule type" value="Genomic_DNA"/>
</dbReference>
<sequence>MGTLTPIAAYRRAVPLGTPESWELSHRSQPIAEPFLWEHGIVGTLTPIAVYRRAVPTQTEKLISTFPQKRKARN</sequence>
<comment type="caution">
    <text evidence="1">The sequence shown here is derived from an EMBL/GenBank/DDBJ whole genome shotgun (WGS) entry which is preliminary data.</text>
</comment>
<protein>
    <submittedName>
        <fullName evidence="1">Uncharacterized protein</fullName>
    </submittedName>
</protein>
<keyword evidence="2" id="KW-1185">Reference proteome</keyword>
<evidence type="ECO:0000313" key="2">
    <source>
        <dbReference type="Proteomes" id="UP000298277"/>
    </source>
</evidence>
<name>A0A5F1Y8R0_9LEPT</name>
<evidence type="ECO:0000313" key="1">
    <source>
        <dbReference type="EMBL" id="TGK31764.1"/>
    </source>
</evidence>
<accession>A0A5F1Y8R0</accession>
<dbReference type="AlphaFoldDB" id="A0A5F1Y8R0"/>
<gene>
    <name evidence="1" type="ORF">EHQ17_13360</name>
</gene>
<reference evidence="1" key="1">
    <citation type="journal article" date="2019" name="PLoS Negl. Trop. Dis.">
        <title>Revisiting the worldwide diversity of Leptospira species in the environment.</title>
        <authorList>
            <person name="Vincent A.T."/>
            <person name="Schiettekatte O."/>
            <person name="Bourhy P."/>
            <person name="Veyrier F.J."/>
            <person name="Picardeau M."/>
        </authorList>
    </citation>
    <scope>NUCLEOTIDE SEQUENCE [LARGE SCALE GENOMIC DNA]</scope>
    <source>
        <strain evidence="1">201800299</strain>
    </source>
</reference>
<proteinExistence type="predicted"/>